<protein>
    <submittedName>
        <fullName evidence="2">Uncharacterized protein</fullName>
    </submittedName>
</protein>
<feature type="transmembrane region" description="Helical" evidence="1">
    <location>
        <begin position="68"/>
        <end position="91"/>
    </location>
</feature>
<reference evidence="3" key="1">
    <citation type="journal article" date="2013" name="Science">
        <title>The Amborella genome and the evolution of flowering plants.</title>
        <authorList>
            <consortium name="Amborella Genome Project"/>
        </authorList>
    </citation>
    <scope>NUCLEOTIDE SEQUENCE [LARGE SCALE GENOMIC DNA]</scope>
</reference>
<dbReference type="Proteomes" id="UP000017836">
    <property type="component" value="Unassembled WGS sequence"/>
</dbReference>
<keyword evidence="3" id="KW-1185">Reference proteome</keyword>
<evidence type="ECO:0000256" key="1">
    <source>
        <dbReference type="SAM" id="Phobius"/>
    </source>
</evidence>
<evidence type="ECO:0000313" key="2">
    <source>
        <dbReference type="EMBL" id="ERN18739.1"/>
    </source>
</evidence>
<organism evidence="2 3">
    <name type="scientific">Amborella trichopoda</name>
    <dbReference type="NCBI Taxonomy" id="13333"/>
    <lineage>
        <taxon>Eukaryota</taxon>
        <taxon>Viridiplantae</taxon>
        <taxon>Streptophyta</taxon>
        <taxon>Embryophyta</taxon>
        <taxon>Tracheophyta</taxon>
        <taxon>Spermatophyta</taxon>
        <taxon>Magnoliopsida</taxon>
        <taxon>Amborellales</taxon>
        <taxon>Amborellaceae</taxon>
        <taxon>Amborella</taxon>
    </lineage>
</organism>
<dbReference type="Gramene" id="ERN18739">
    <property type="protein sequence ID" value="ERN18739"/>
    <property type="gene ID" value="AMTR_s00067p00019680"/>
</dbReference>
<gene>
    <name evidence="2" type="ORF">AMTR_s00067p00019680</name>
</gene>
<sequence length="97" mass="10581">MCLYLKWGLDEARNIIGVSLEEFVMVGFSMCTFYKSGNGLSRRHPDPTLALKSCFGLDHAKGALAYSWATWCCPSLFMGLGSVVAFGVTLAQAKHEA</sequence>
<keyword evidence="1" id="KW-0812">Transmembrane</keyword>
<dbReference type="HOGENOM" id="CLU_2349557_0_0_1"/>
<keyword evidence="1" id="KW-1133">Transmembrane helix</keyword>
<proteinExistence type="predicted"/>
<name>U5D8D9_AMBTC</name>
<evidence type="ECO:0000313" key="3">
    <source>
        <dbReference type="Proteomes" id="UP000017836"/>
    </source>
</evidence>
<dbReference type="AlphaFoldDB" id="U5D8D9"/>
<keyword evidence="1" id="KW-0472">Membrane</keyword>
<dbReference type="EMBL" id="KI392078">
    <property type="protein sequence ID" value="ERN18739.1"/>
    <property type="molecule type" value="Genomic_DNA"/>
</dbReference>
<accession>U5D8D9</accession>